<dbReference type="PIRSF" id="PIRSF028756">
    <property type="entry name" value="PPK2_prd"/>
    <property type="match status" value="1"/>
</dbReference>
<gene>
    <name evidence="4" type="ORF">DSM106972_023170</name>
</gene>
<organism evidence="4 5">
    <name type="scientific">Dulcicalothrix desertica PCC 7102</name>
    <dbReference type="NCBI Taxonomy" id="232991"/>
    <lineage>
        <taxon>Bacteria</taxon>
        <taxon>Bacillati</taxon>
        <taxon>Cyanobacteriota</taxon>
        <taxon>Cyanophyceae</taxon>
        <taxon>Nostocales</taxon>
        <taxon>Calotrichaceae</taxon>
        <taxon>Dulcicalothrix</taxon>
    </lineage>
</organism>
<evidence type="ECO:0000256" key="1">
    <source>
        <dbReference type="ARBA" id="ARBA00022679"/>
    </source>
</evidence>
<keyword evidence="1" id="KW-0808">Transferase</keyword>
<dbReference type="PANTHER" id="PTHR34383:SF3">
    <property type="entry name" value="POLYPHOSPHATE:AMP PHOSPHOTRANSFERASE"/>
    <property type="match status" value="1"/>
</dbReference>
<dbReference type="Pfam" id="PF03976">
    <property type="entry name" value="PPK2"/>
    <property type="match status" value="1"/>
</dbReference>
<reference evidence="4" key="2">
    <citation type="journal article" date="2019" name="Genome Biol. Evol.">
        <title>Day and night: Metabolic profiles and evolutionary relationships of six axenic non-marine cyanobacteria.</title>
        <authorList>
            <person name="Will S.E."/>
            <person name="Henke P."/>
            <person name="Boedeker C."/>
            <person name="Huang S."/>
            <person name="Brinkmann H."/>
            <person name="Rohde M."/>
            <person name="Jarek M."/>
            <person name="Friedl T."/>
            <person name="Seufert S."/>
            <person name="Schumacher M."/>
            <person name="Overmann J."/>
            <person name="Neumann-Schaal M."/>
            <person name="Petersen J."/>
        </authorList>
    </citation>
    <scope>NUCLEOTIDE SEQUENCE [LARGE SCALE GENOMIC DNA]</scope>
    <source>
        <strain evidence="4">PCC 7102</strain>
    </source>
</reference>
<dbReference type="EMBL" id="RSCL01000005">
    <property type="protein sequence ID" value="RUT07056.1"/>
    <property type="molecule type" value="Genomic_DNA"/>
</dbReference>
<dbReference type="InterPro" id="IPR016898">
    <property type="entry name" value="Polyphosphate_phosphotransfera"/>
</dbReference>
<keyword evidence="2" id="KW-0418">Kinase</keyword>
<evidence type="ECO:0000313" key="5">
    <source>
        <dbReference type="Proteomes" id="UP000271624"/>
    </source>
</evidence>
<protein>
    <recommendedName>
        <fullName evidence="3">Polyphosphate kinase-2-related domain-containing protein</fullName>
    </recommendedName>
</protein>
<dbReference type="Gene3D" id="3.40.50.300">
    <property type="entry name" value="P-loop containing nucleotide triphosphate hydrolases"/>
    <property type="match status" value="1"/>
</dbReference>
<keyword evidence="5" id="KW-1185">Reference proteome</keyword>
<evidence type="ECO:0000259" key="3">
    <source>
        <dbReference type="Pfam" id="PF03976"/>
    </source>
</evidence>
<accession>A0A433VLT7</accession>
<sequence length="288" mass="33872">MNRDNFIAKPGAKFSLKDYDPEYTAQYGDKTDASEKLRVGIERIGKYQDILYAHDQYALLIIFQAMDAAGKDSTIKHVMSGINPQGCQVYSFKSPSTEELDHDFLWRSTKALPERGRIGIFNRSYYEEVLIARVHPHILLNERLPHSPGKKIWKQRFEDINNYEKYLTNNGTVILKFFLNISKSEQKRRFLRRIELPEKNWKFSMSDVEERAYWDDYMEAYEDVFNHTSTDWAPWYIIPSNHKWFARLAVADIICSKLKQLDLEYPTLSDEHRQQLLKAKAVLESEAS</sequence>
<dbReference type="InterPro" id="IPR027417">
    <property type="entry name" value="P-loop_NTPase"/>
</dbReference>
<reference evidence="4" key="1">
    <citation type="submission" date="2018-12" db="EMBL/GenBank/DDBJ databases">
        <authorList>
            <person name="Will S."/>
            <person name="Neumann-Schaal M."/>
            <person name="Henke P."/>
        </authorList>
    </citation>
    <scope>NUCLEOTIDE SEQUENCE</scope>
    <source>
        <strain evidence="4">PCC 7102</strain>
    </source>
</reference>
<dbReference type="InterPro" id="IPR022488">
    <property type="entry name" value="PPK2-related"/>
</dbReference>
<dbReference type="OrthoDB" id="9775224at2"/>
<evidence type="ECO:0000256" key="2">
    <source>
        <dbReference type="ARBA" id="ARBA00022777"/>
    </source>
</evidence>
<dbReference type="Proteomes" id="UP000271624">
    <property type="component" value="Unassembled WGS sequence"/>
</dbReference>
<dbReference type="SUPFAM" id="SSF52540">
    <property type="entry name" value="P-loop containing nucleoside triphosphate hydrolases"/>
    <property type="match status" value="1"/>
</dbReference>
<dbReference type="RefSeq" id="WP_127080910.1">
    <property type="nucleotide sequence ID" value="NZ_RSCL01000005.1"/>
</dbReference>
<evidence type="ECO:0000313" key="4">
    <source>
        <dbReference type="EMBL" id="RUT07056.1"/>
    </source>
</evidence>
<name>A0A433VLT7_9CYAN</name>
<dbReference type="PANTHER" id="PTHR34383">
    <property type="entry name" value="POLYPHOSPHATE:AMP PHOSPHOTRANSFERASE-RELATED"/>
    <property type="match status" value="1"/>
</dbReference>
<dbReference type="AlphaFoldDB" id="A0A433VLT7"/>
<dbReference type="InterPro" id="IPR022300">
    <property type="entry name" value="PPK2-rel_1"/>
</dbReference>
<dbReference type="GO" id="GO:0008976">
    <property type="term" value="F:polyphosphate kinase activity"/>
    <property type="evidence" value="ECO:0007669"/>
    <property type="project" value="InterPro"/>
</dbReference>
<dbReference type="NCBIfam" id="TIGR03709">
    <property type="entry name" value="PPK2_rel_1"/>
    <property type="match status" value="1"/>
</dbReference>
<feature type="domain" description="Polyphosphate kinase-2-related" evidence="3">
    <location>
        <begin position="32"/>
        <end position="261"/>
    </location>
</feature>
<dbReference type="GO" id="GO:0006797">
    <property type="term" value="P:polyphosphate metabolic process"/>
    <property type="evidence" value="ECO:0007669"/>
    <property type="project" value="InterPro"/>
</dbReference>
<comment type="caution">
    <text evidence="4">The sequence shown here is derived from an EMBL/GenBank/DDBJ whole genome shotgun (WGS) entry which is preliminary data.</text>
</comment>
<proteinExistence type="predicted"/>